<feature type="domain" description="DUF1206" evidence="2">
    <location>
        <begin position="113"/>
        <end position="183"/>
    </location>
</feature>
<dbReference type="InterPro" id="IPR009597">
    <property type="entry name" value="DUF1206"/>
</dbReference>
<protein>
    <recommendedName>
        <fullName evidence="2">DUF1206 domain-containing protein</fullName>
    </recommendedName>
</protein>
<feature type="domain" description="DUF1206" evidence="2">
    <location>
        <begin position="31"/>
        <end position="97"/>
    </location>
</feature>
<feature type="transmembrane region" description="Helical" evidence="1">
    <location>
        <begin position="113"/>
        <end position="134"/>
    </location>
</feature>
<sequence length="279" mass="29396">MTWLPTGYYFSVDNPADLVRTNNAVQVLGRVGMLFYGAVHVLVAWLALQIVLGDGAQSDSKGALAEIASTTIGPVLLWTVAIGLFLFALWQYAEAASGFRYIPEKRKRVGKRVGAGARATTAVLIGVGAIKIVTGKGGTNTTGEQQELTARVLALPYGQWLVGAVAVGILVTAAVIFHKGVKRSFTKDLDMSELPDGTQRWVKRIGRIGWIGKGVAYGVISMLVGLAAITANPEESGGMDKALHTVADQPYGAALLILIALGLAAFGVYCFAAAKAHRA</sequence>
<feature type="transmembrane region" description="Helical" evidence="1">
    <location>
        <begin position="72"/>
        <end position="92"/>
    </location>
</feature>
<evidence type="ECO:0000313" key="3">
    <source>
        <dbReference type="EMBL" id="SDP83594.1"/>
    </source>
</evidence>
<feature type="transmembrane region" description="Helical" evidence="1">
    <location>
        <begin position="33"/>
        <end position="52"/>
    </location>
</feature>
<evidence type="ECO:0000256" key="1">
    <source>
        <dbReference type="SAM" id="Phobius"/>
    </source>
</evidence>
<feature type="domain" description="DUF1206" evidence="2">
    <location>
        <begin position="208"/>
        <end position="274"/>
    </location>
</feature>
<accession>A0A1H0VYR5</accession>
<name>A0A1H0VYR5_9PSEU</name>
<gene>
    <name evidence="3" type="ORF">SAMN05192558_11676</name>
</gene>
<dbReference type="Pfam" id="PF06724">
    <property type="entry name" value="DUF1206"/>
    <property type="match status" value="3"/>
</dbReference>
<evidence type="ECO:0000313" key="4">
    <source>
        <dbReference type="Proteomes" id="UP000199651"/>
    </source>
</evidence>
<reference evidence="4" key="1">
    <citation type="submission" date="2016-10" db="EMBL/GenBank/DDBJ databases">
        <authorList>
            <person name="Varghese N."/>
            <person name="Submissions S."/>
        </authorList>
    </citation>
    <scope>NUCLEOTIDE SEQUENCE [LARGE SCALE GENOMIC DNA]</scope>
    <source>
        <strain evidence="4">IBRC-M 10655</strain>
    </source>
</reference>
<keyword evidence="1" id="KW-0812">Transmembrane</keyword>
<dbReference type="EMBL" id="FNJB01000016">
    <property type="protein sequence ID" value="SDP83594.1"/>
    <property type="molecule type" value="Genomic_DNA"/>
</dbReference>
<feature type="transmembrane region" description="Helical" evidence="1">
    <location>
        <begin position="154"/>
        <end position="177"/>
    </location>
</feature>
<dbReference type="Proteomes" id="UP000199651">
    <property type="component" value="Unassembled WGS sequence"/>
</dbReference>
<keyword evidence="1" id="KW-1133">Transmembrane helix</keyword>
<keyword evidence="4" id="KW-1185">Reference proteome</keyword>
<organism evidence="3 4">
    <name type="scientific">Actinokineospora alba</name>
    <dbReference type="NCBI Taxonomy" id="504798"/>
    <lineage>
        <taxon>Bacteria</taxon>
        <taxon>Bacillati</taxon>
        <taxon>Actinomycetota</taxon>
        <taxon>Actinomycetes</taxon>
        <taxon>Pseudonocardiales</taxon>
        <taxon>Pseudonocardiaceae</taxon>
        <taxon>Actinokineospora</taxon>
    </lineage>
</organism>
<evidence type="ECO:0000259" key="2">
    <source>
        <dbReference type="Pfam" id="PF06724"/>
    </source>
</evidence>
<feature type="transmembrane region" description="Helical" evidence="1">
    <location>
        <begin position="251"/>
        <end position="274"/>
    </location>
</feature>
<proteinExistence type="predicted"/>
<dbReference type="AlphaFoldDB" id="A0A1H0VYR5"/>
<keyword evidence="1" id="KW-0472">Membrane</keyword>
<dbReference type="RefSeq" id="WP_228770280.1">
    <property type="nucleotide sequence ID" value="NZ_FNDV01000016.1"/>
</dbReference>
<feature type="transmembrane region" description="Helical" evidence="1">
    <location>
        <begin position="210"/>
        <end position="231"/>
    </location>
</feature>
<dbReference type="STRING" id="504798.SAMN05421871_11677"/>